<dbReference type="Proteomes" id="UP000688137">
    <property type="component" value="Unassembled WGS sequence"/>
</dbReference>
<keyword evidence="1" id="KW-0732">Signal</keyword>
<protein>
    <recommendedName>
        <fullName evidence="4">Cystatin domain-containing protein</fullName>
    </recommendedName>
</protein>
<feature type="signal peptide" evidence="1">
    <location>
        <begin position="1"/>
        <end position="18"/>
    </location>
</feature>
<gene>
    <name evidence="2" type="ORF">PPRIM_AZ9-3.1.T1110073</name>
</gene>
<reference evidence="2" key="1">
    <citation type="submission" date="2021-01" db="EMBL/GenBank/DDBJ databases">
        <authorList>
            <consortium name="Genoscope - CEA"/>
            <person name="William W."/>
        </authorList>
    </citation>
    <scope>NUCLEOTIDE SEQUENCE</scope>
</reference>
<dbReference type="OMA" id="WIKQPLD"/>
<name>A0A8S1PB71_PARPR</name>
<feature type="chain" id="PRO_5035927174" description="Cystatin domain-containing protein" evidence="1">
    <location>
        <begin position="19"/>
        <end position="141"/>
    </location>
</feature>
<dbReference type="EMBL" id="CAJJDM010000114">
    <property type="protein sequence ID" value="CAD8099988.1"/>
    <property type="molecule type" value="Genomic_DNA"/>
</dbReference>
<accession>A0A8S1PB71</accession>
<sequence length="141" mass="16199">MKAILLIALILCFANCSLETIGLRHKLSQIIQEHQSSLQEKQMSGGWIKQPLDEFEQQNNNIIKSTQDAIEDKFNLSQDGYQYEKLLQVTSQVVAGINYKVLVQYEKEDAKRIFEVQQFVVPWNPSANSITKVEEIISQNQ</sequence>
<dbReference type="PANTHER" id="PTHR12319:SF2">
    <property type="entry name" value="CYSTATIN-LIKE PROTEIN-RELATED"/>
    <property type="match status" value="1"/>
</dbReference>
<organism evidence="2 3">
    <name type="scientific">Paramecium primaurelia</name>
    <dbReference type="NCBI Taxonomy" id="5886"/>
    <lineage>
        <taxon>Eukaryota</taxon>
        <taxon>Sar</taxon>
        <taxon>Alveolata</taxon>
        <taxon>Ciliophora</taxon>
        <taxon>Intramacronucleata</taxon>
        <taxon>Oligohymenophorea</taxon>
        <taxon>Peniculida</taxon>
        <taxon>Parameciidae</taxon>
        <taxon>Paramecium</taxon>
    </lineage>
</organism>
<dbReference type="AlphaFoldDB" id="A0A8S1PB71"/>
<proteinExistence type="predicted"/>
<evidence type="ECO:0000256" key="1">
    <source>
        <dbReference type="SAM" id="SignalP"/>
    </source>
</evidence>
<evidence type="ECO:0000313" key="3">
    <source>
        <dbReference type="Proteomes" id="UP000688137"/>
    </source>
</evidence>
<dbReference type="PANTHER" id="PTHR12319">
    <property type="entry name" value="CYSTATIN-RELATED"/>
    <property type="match status" value="1"/>
</dbReference>
<keyword evidence="3" id="KW-1185">Reference proteome</keyword>
<dbReference type="PROSITE" id="PS00287">
    <property type="entry name" value="CYSTATIN"/>
    <property type="match status" value="1"/>
</dbReference>
<evidence type="ECO:0008006" key="4">
    <source>
        <dbReference type="Google" id="ProtNLM"/>
    </source>
</evidence>
<dbReference type="InterPro" id="IPR018073">
    <property type="entry name" value="Prot_inh_cystat_CS"/>
</dbReference>
<dbReference type="InterPro" id="IPR053128">
    <property type="entry name" value="Cystatin-like"/>
</dbReference>
<evidence type="ECO:0000313" key="2">
    <source>
        <dbReference type="EMBL" id="CAD8099988.1"/>
    </source>
</evidence>
<comment type="caution">
    <text evidence="2">The sequence shown here is derived from an EMBL/GenBank/DDBJ whole genome shotgun (WGS) entry which is preliminary data.</text>
</comment>